<dbReference type="EMBL" id="HBGN01035401">
    <property type="protein sequence ID" value="CAD9352989.1"/>
    <property type="molecule type" value="Transcribed_RNA"/>
</dbReference>
<proteinExistence type="predicted"/>
<protein>
    <submittedName>
        <fullName evidence="2">Uncharacterized protein</fullName>
    </submittedName>
</protein>
<name>A0A7S1ZZ89_9STRA</name>
<sequence length="128" mass="13488">MAIASNGMIKHILAYEANSGIKELLQLAKKDNAFAIGIFHEEESGMEHLTDSSLSDGFSKKLVVTDCPSTGSSSKSANVTTSSKPTVSSLAISDINLEQKKKVTFSGTSSLGSHGSEPKQSHDSISDK</sequence>
<organism evidence="2">
    <name type="scientific">Ditylum brightwellii</name>
    <dbReference type="NCBI Taxonomy" id="49249"/>
    <lineage>
        <taxon>Eukaryota</taxon>
        <taxon>Sar</taxon>
        <taxon>Stramenopiles</taxon>
        <taxon>Ochrophyta</taxon>
        <taxon>Bacillariophyta</taxon>
        <taxon>Mediophyceae</taxon>
        <taxon>Lithodesmiophycidae</taxon>
        <taxon>Lithodesmiales</taxon>
        <taxon>Lithodesmiaceae</taxon>
        <taxon>Ditylum</taxon>
    </lineage>
</organism>
<reference evidence="2" key="1">
    <citation type="submission" date="2021-01" db="EMBL/GenBank/DDBJ databases">
        <authorList>
            <person name="Corre E."/>
            <person name="Pelletier E."/>
            <person name="Niang G."/>
            <person name="Scheremetjew M."/>
            <person name="Finn R."/>
            <person name="Kale V."/>
            <person name="Holt S."/>
            <person name="Cochrane G."/>
            <person name="Meng A."/>
            <person name="Brown T."/>
            <person name="Cohen L."/>
        </authorList>
    </citation>
    <scope>NUCLEOTIDE SEQUENCE</scope>
    <source>
        <strain evidence="2">Pop2</strain>
    </source>
</reference>
<feature type="region of interest" description="Disordered" evidence="1">
    <location>
        <begin position="68"/>
        <end position="87"/>
    </location>
</feature>
<feature type="compositionally biased region" description="Low complexity" evidence="1">
    <location>
        <begin position="72"/>
        <end position="84"/>
    </location>
</feature>
<gene>
    <name evidence="2" type="ORF">DBRI1063_LOCUS22749</name>
</gene>
<feature type="compositionally biased region" description="Basic and acidic residues" evidence="1">
    <location>
        <begin position="116"/>
        <end position="128"/>
    </location>
</feature>
<dbReference type="AlphaFoldDB" id="A0A7S1ZZ89"/>
<evidence type="ECO:0000256" key="1">
    <source>
        <dbReference type="SAM" id="MobiDB-lite"/>
    </source>
</evidence>
<feature type="region of interest" description="Disordered" evidence="1">
    <location>
        <begin position="106"/>
        <end position="128"/>
    </location>
</feature>
<accession>A0A7S1ZZ89</accession>
<evidence type="ECO:0000313" key="2">
    <source>
        <dbReference type="EMBL" id="CAD9352989.1"/>
    </source>
</evidence>